<comment type="caution">
    <text evidence="3">The sequence shown here is derived from an EMBL/GenBank/DDBJ whole genome shotgun (WGS) entry which is preliminary data.</text>
</comment>
<name>A0A844Z0B9_9SPHN</name>
<protein>
    <submittedName>
        <fullName evidence="3">ABC transporter</fullName>
    </submittedName>
</protein>
<evidence type="ECO:0000313" key="4">
    <source>
        <dbReference type="Proteomes" id="UP000466966"/>
    </source>
</evidence>
<dbReference type="AlphaFoldDB" id="A0A844Z0B9"/>
<accession>A0A844Z0B9</accession>
<feature type="region of interest" description="Disordered" evidence="1">
    <location>
        <begin position="255"/>
        <end position="284"/>
    </location>
</feature>
<dbReference type="EMBL" id="WTYV01000006">
    <property type="protein sequence ID" value="MXO72788.1"/>
    <property type="molecule type" value="Genomic_DNA"/>
</dbReference>
<dbReference type="OrthoDB" id="7390937at2"/>
<sequence length="284" mass="28838">MTSNWLRRTSTTLGLAAWLALAGPAAAQDAAAPVRPPLLLMGTIPIYWGEAGELTDLLHGGATPHWARGVLERGFELVPLDTLSAETLPPAGGRLLLAQPRTLSAPENVALDAWVRGGGRVLLFADPLMTGHSRFAIGDRRRPQDVALLSPVLTHWGLELALADQPAPGLVPGDAGVAQFPVNQAGKLMALPAGACRVLGDGVAARCALGAGEVLVVADAALLDIDGPLAGAEAGLAALVDSAFGVDLGETGKIGDGARGASGNGGNPPFSDSHADHHGHADPP</sequence>
<gene>
    <name evidence="3" type="ORF">GRI99_14230</name>
</gene>
<dbReference type="Proteomes" id="UP000466966">
    <property type="component" value="Unassembled WGS sequence"/>
</dbReference>
<evidence type="ECO:0000313" key="3">
    <source>
        <dbReference type="EMBL" id="MXO72788.1"/>
    </source>
</evidence>
<organism evidence="3 4">
    <name type="scientific">Alteraurantiacibacter buctensis</name>
    <dbReference type="NCBI Taxonomy" id="1503981"/>
    <lineage>
        <taxon>Bacteria</taxon>
        <taxon>Pseudomonadati</taxon>
        <taxon>Pseudomonadota</taxon>
        <taxon>Alphaproteobacteria</taxon>
        <taxon>Sphingomonadales</taxon>
        <taxon>Erythrobacteraceae</taxon>
        <taxon>Alteraurantiacibacter</taxon>
    </lineage>
</organism>
<keyword evidence="2" id="KW-0732">Signal</keyword>
<feature type="chain" id="PRO_5032759736" evidence="2">
    <location>
        <begin position="28"/>
        <end position="284"/>
    </location>
</feature>
<reference evidence="3 4" key="1">
    <citation type="submission" date="2019-12" db="EMBL/GenBank/DDBJ databases">
        <title>Genomic-based taxomic classification of the family Erythrobacteraceae.</title>
        <authorList>
            <person name="Xu L."/>
        </authorList>
    </citation>
    <scope>NUCLEOTIDE SEQUENCE [LARGE SCALE GENOMIC DNA]</scope>
    <source>
        <strain evidence="3 4">M0322</strain>
    </source>
</reference>
<feature type="compositionally biased region" description="Basic and acidic residues" evidence="1">
    <location>
        <begin position="273"/>
        <end position="284"/>
    </location>
</feature>
<evidence type="ECO:0000256" key="1">
    <source>
        <dbReference type="SAM" id="MobiDB-lite"/>
    </source>
</evidence>
<dbReference type="RefSeq" id="WP_160772725.1">
    <property type="nucleotide sequence ID" value="NZ_WTYV01000006.1"/>
</dbReference>
<keyword evidence="4" id="KW-1185">Reference proteome</keyword>
<evidence type="ECO:0000256" key="2">
    <source>
        <dbReference type="SAM" id="SignalP"/>
    </source>
</evidence>
<feature type="signal peptide" evidence="2">
    <location>
        <begin position="1"/>
        <end position="27"/>
    </location>
</feature>
<feature type="compositionally biased region" description="Gly residues" evidence="1">
    <location>
        <begin position="255"/>
        <end position="266"/>
    </location>
</feature>
<proteinExistence type="predicted"/>